<evidence type="ECO:0000313" key="1">
    <source>
        <dbReference type="EMBL" id="KAJ3666513.1"/>
    </source>
</evidence>
<proteinExistence type="predicted"/>
<gene>
    <name evidence="1" type="ORF">Zmor_001952</name>
</gene>
<sequence>MISSSRKYLIDQHCGTPLHKKKCDQQKTSRVSQTSMDKCLANSFKKIWDVLPVRNPLRRSTVADKVERTPPHPYATMFAPETGLISQSKPANVFSVAFSCHHHHHHRSVNSQDTPFTAFANLLWRIVRAYSYHVPEYTLSAQVHTMPSSLINTLRPNALLLSLNPSPVSDSALKMQSRNLRYVS</sequence>
<organism evidence="1 2">
    <name type="scientific">Zophobas morio</name>
    <dbReference type="NCBI Taxonomy" id="2755281"/>
    <lineage>
        <taxon>Eukaryota</taxon>
        <taxon>Metazoa</taxon>
        <taxon>Ecdysozoa</taxon>
        <taxon>Arthropoda</taxon>
        <taxon>Hexapoda</taxon>
        <taxon>Insecta</taxon>
        <taxon>Pterygota</taxon>
        <taxon>Neoptera</taxon>
        <taxon>Endopterygota</taxon>
        <taxon>Coleoptera</taxon>
        <taxon>Polyphaga</taxon>
        <taxon>Cucujiformia</taxon>
        <taxon>Tenebrionidae</taxon>
        <taxon>Zophobas</taxon>
    </lineage>
</organism>
<keyword evidence="2" id="KW-1185">Reference proteome</keyword>
<dbReference type="Proteomes" id="UP001168821">
    <property type="component" value="Unassembled WGS sequence"/>
</dbReference>
<evidence type="ECO:0000313" key="2">
    <source>
        <dbReference type="Proteomes" id="UP001168821"/>
    </source>
</evidence>
<name>A0AA38J3I1_9CUCU</name>
<protein>
    <submittedName>
        <fullName evidence="1">Uncharacterized protein</fullName>
    </submittedName>
</protein>
<accession>A0AA38J3I1</accession>
<comment type="caution">
    <text evidence="1">The sequence shown here is derived from an EMBL/GenBank/DDBJ whole genome shotgun (WGS) entry which is preliminary data.</text>
</comment>
<dbReference type="EMBL" id="JALNTZ010000001">
    <property type="protein sequence ID" value="KAJ3666513.1"/>
    <property type="molecule type" value="Genomic_DNA"/>
</dbReference>
<reference evidence="1" key="1">
    <citation type="journal article" date="2023" name="G3 (Bethesda)">
        <title>Whole genome assemblies of Zophobas morio and Tenebrio molitor.</title>
        <authorList>
            <person name="Kaur S."/>
            <person name="Stinson S.A."/>
            <person name="diCenzo G.C."/>
        </authorList>
    </citation>
    <scope>NUCLEOTIDE SEQUENCE</scope>
    <source>
        <strain evidence="1">QUZm001</strain>
    </source>
</reference>
<dbReference type="AlphaFoldDB" id="A0AA38J3I1"/>